<evidence type="ECO:0000256" key="2">
    <source>
        <dbReference type="SAM" id="Phobius"/>
    </source>
</evidence>
<dbReference type="EMBL" id="MU854527">
    <property type="protein sequence ID" value="KAK4033479.1"/>
    <property type="molecule type" value="Genomic_DNA"/>
</dbReference>
<sequence>MALTNMKTCTLALGLLLAPAVALPIGNATAPSHNTTTEPNTTSAAIANERFLRDLKHPVIIATLSFFPGEAGGPQSKQPARVGQSGRRRGAPKKSFDYTTAAFLTVAAVVIVLLVITYRVVVHKSRALARQQNGDQDAEAASWPSPDRDELKNRQTTSWPAQYAGALYIRVYTHLDPNPLNTNNASLSFSWPANAQARPFYHHSRLANLRGITHRPYHYDVARKALSRHRPVLIAIHQQDTETLAAPWIAESRRMAEQTVMLMMKSYAL</sequence>
<keyword evidence="5" id="KW-1185">Reference proteome</keyword>
<keyword evidence="2" id="KW-0812">Transmembrane</keyword>
<evidence type="ECO:0000313" key="5">
    <source>
        <dbReference type="Proteomes" id="UP001303115"/>
    </source>
</evidence>
<evidence type="ECO:0000256" key="3">
    <source>
        <dbReference type="SAM" id="SignalP"/>
    </source>
</evidence>
<dbReference type="AlphaFoldDB" id="A0AAN6SMU8"/>
<feature type="transmembrane region" description="Helical" evidence="2">
    <location>
        <begin position="101"/>
        <end position="121"/>
    </location>
</feature>
<protein>
    <submittedName>
        <fullName evidence="4">Uncharacterized protein</fullName>
    </submittedName>
</protein>
<feature type="chain" id="PRO_5042853049" evidence="3">
    <location>
        <begin position="23"/>
        <end position="269"/>
    </location>
</feature>
<proteinExistence type="predicted"/>
<evidence type="ECO:0000313" key="4">
    <source>
        <dbReference type="EMBL" id="KAK4033479.1"/>
    </source>
</evidence>
<name>A0AAN6SMU8_9PEZI</name>
<feature type="region of interest" description="Disordered" evidence="1">
    <location>
        <begin position="70"/>
        <end position="93"/>
    </location>
</feature>
<feature type="signal peptide" evidence="3">
    <location>
        <begin position="1"/>
        <end position="22"/>
    </location>
</feature>
<feature type="region of interest" description="Disordered" evidence="1">
    <location>
        <begin position="129"/>
        <end position="156"/>
    </location>
</feature>
<keyword evidence="2" id="KW-0472">Membrane</keyword>
<comment type="caution">
    <text evidence="4">The sequence shown here is derived from an EMBL/GenBank/DDBJ whole genome shotgun (WGS) entry which is preliminary data.</text>
</comment>
<keyword evidence="2" id="KW-1133">Transmembrane helix</keyword>
<keyword evidence="3" id="KW-0732">Signal</keyword>
<reference evidence="5" key="1">
    <citation type="journal article" date="2023" name="Mol. Phylogenet. Evol.">
        <title>Genome-scale phylogeny and comparative genomics of the fungal order Sordariales.</title>
        <authorList>
            <person name="Hensen N."/>
            <person name="Bonometti L."/>
            <person name="Westerberg I."/>
            <person name="Brannstrom I.O."/>
            <person name="Guillou S."/>
            <person name="Cros-Aarteil S."/>
            <person name="Calhoun S."/>
            <person name="Haridas S."/>
            <person name="Kuo A."/>
            <person name="Mondo S."/>
            <person name="Pangilinan J."/>
            <person name="Riley R."/>
            <person name="LaButti K."/>
            <person name="Andreopoulos B."/>
            <person name="Lipzen A."/>
            <person name="Chen C."/>
            <person name="Yan M."/>
            <person name="Daum C."/>
            <person name="Ng V."/>
            <person name="Clum A."/>
            <person name="Steindorff A."/>
            <person name="Ohm R.A."/>
            <person name="Martin F."/>
            <person name="Silar P."/>
            <person name="Natvig D.O."/>
            <person name="Lalanne C."/>
            <person name="Gautier V."/>
            <person name="Ament-Velasquez S.L."/>
            <person name="Kruys A."/>
            <person name="Hutchinson M.I."/>
            <person name="Powell A.J."/>
            <person name="Barry K."/>
            <person name="Miller A.N."/>
            <person name="Grigoriev I.V."/>
            <person name="Debuchy R."/>
            <person name="Gladieux P."/>
            <person name="Hiltunen Thoren M."/>
            <person name="Johannesson H."/>
        </authorList>
    </citation>
    <scope>NUCLEOTIDE SEQUENCE [LARGE SCALE GENOMIC DNA]</scope>
    <source>
        <strain evidence="5">CBS 284.82</strain>
    </source>
</reference>
<organism evidence="4 5">
    <name type="scientific">Parachaetomium inaequale</name>
    <dbReference type="NCBI Taxonomy" id="2588326"/>
    <lineage>
        <taxon>Eukaryota</taxon>
        <taxon>Fungi</taxon>
        <taxon>Dikarya</taxon>
        <taxon>Ascomycota</taxon>
        <taxon>Pezizomycotina</taxon>
        <taxon>Sordariomycetes</taxon>
        <taxon>Sordariomycetidae</taxon>
        <taxon>Sordariales</taxon>
        <taxon>Chaetomiaceae</taxon>
        <taxon>Parachaetomium</taxon>
    </lineage>
</organism>
<dbReference type="Proteomes" id="UP001303115">
    <property type="component" value="Unassembled WGS sequence"/>
</dbReference>
<evidence type="ECO:0000256" key="1">
    <source>
        <dbReference type="SAM" id="MobiDB-lite"/>
    </source>
</evidence>
<accession>A0AAN6SMU8</accession>
<gene>
    <name evidence="4" type="ORF">C8A01DRAFT_40047</name>
</gene>